<keyword evidence="1" id="KW-1133">Transmembrane helix</keyword>
<accession>A0A1T4UPP8</accession>
<proteinExistence type="predicted"/>
<feature type="transmembrane region" description="Helical" evidence="1">
    <location>
        <begin position="59"/>
        <end position="84"/>
    </location>
</feature>
<dbReference type="RefSeq" id="WP_080176232.1">
    <property type="nucleotide sequence ID" value="NZ_AP024854.1"/>
</dbReference>
<dbReference type="EMBL" id="FUWP01000028">
    <property type="protein sequence ID" value="SKA54687.1"/>
    <property type="molecule type" value="Genomic_DNA"/>
</dbReference>
<sequence length="120" mass="13109">MVTLFFKCLLGAAAVLLIALLSKSKSFYIAGLVPLFPTFALIAHYIVGAERSMEDLRMTALFGLCSLVPYAGYLVAVYILSYYYNLTTTLSLATVVWLGCAGLLLLGWTRWSSLLIANSL</sequence>
<dbReference type="Pfam" id="PF06942">
    <property type="entry name" value="GlpM"/>
    <property type="match status" value="1"/>
</dbReference>
<evidence type="ECO:0000256" key="1">
    <source>
        <dbReference type="SAM" id="Phobius"/>
    </source>
</evidence>
<protein>
    <submittedName>
        <fullName evidence="2">Inner membrane protein YdgC</fullName>
    </submittedName>
</protein>
<keyword evidence="1" id="KW-0472">Membrane</keyword>
<name>A0A1T4UPP8_9GAMM</name>
<feature type="transmembrane region" description="Helical" evidence="1">
    <location>
        <begin position="27"/>
        <end position="47"/>
    </location>
</feature>
<dbReference type="OrthoDB" id="6053681at2"/>
<gene>
    <name evidence="2" type="primary">ydgC</name>
    <name evidence="2" type="ORF">CZ814_03532</name>
</gene>
<keyword evidence="1" id="KW-0812">Transmembrane</keyword>
<organism evidence="2 3">
    <name type="scientific">Photobacterium toruni</name>
    <dbReference type="NCBI Taxonomy" id="1935446"/>
    <lineage>
        <taxon>Bacteria</taxon>
        <taxon>Pseudomonadati</taxon>
        <taxon>Pseudomonadota</taxon>
        <taxon>Gammaproteobacteria</taxon>
        <taxon>Vibrionales</taxon>
        <taxon>Vibrionaceae</taxon>
        <taxon>Photobacterium</taxon>
    </lineage>
</organism>
<evidence type="ECO:0000313" key="2">
    <source>
        <dbReference type="EMBL" id="SKA54687.1"/>
    </source>
</evidence>
<evidence type="ECO:0000313" key="3">
    <source>
        <dbReference type="Proteomes" id="UP000191116"/>
    </source>
</evidence>
<dbReference type="AlphaFoldDB" id="A0A1T4UPP8"/>
<reference evidence="2 3" key="1">
    <citation type="submission" date="2017-02" db="EMBL/GenBank/DDBJ databases">
        <authorList>
            <person name="Peterson S.W."/>
        </authorList>
    </citation>
    <scope>NUCLEOTIDE SEQUENCE [LARGE SCALE GENOMIC DNA]</scope>
    <source>
        <strain evidence="2 3">CECT 9189</strain>
    </source>
</reference>
<dbReference type="InterPro" id="IPR009707">
    <property type="entry name" value="GlpM/YdgC"/>
</dbReference>
<feature type="transmembrane region" description="Helical" evidence="1">
    <location>
        <begin position="90"/>
        <end position="108"/>
    </location>
</feature>
<dbReference type="Proteomes" id="UP000191116">
    <property type="component" value="Unassembled WGS sequence"/>
</dbReference>